<keyword evidence="4" id="KW-0949">S-adenosyl-L-methionine</keyword>
<evidence type="ECO:0000256" key="1">
    <source>
        <dbReference type="ARBA" id="ARBA00010203"/>
    </source>
</evidence>
<dbReference type="InterPro" id="IPR017985">
    <property type="entry name" value="MeTrfase_CN4_CS"/>
</dbReference>
<gene>
    <name evidence="10" type="ORF">COU43_02590</name>
</gene>
<evidence type="ECO:0000256" key="4">
    <source>
        <dbReference type="ARBA" id="ARBA00022691"/>
    </source>
</evidence>
<dbReference type="InterPro" id="IPR029063">
    <property type="entry name" value="SAM-dependent_MTases_sf"/>
</dbReference>
<feature type="domain" description="DNA methylase N-4/N-6" evidence="9">
    <location>
        <begin position="26"/>
        <end position="252"/>
    </location>
</feature>
<name>A0A2H0TIS5_9BACT</name>
<comment type="caution">
    <text evidence="10">The sequence shown here is derived from an EMBL/GenBank/DDBJ whole genome shotgun (WGS) entry which is preliminary data.</text>
</comment>
<dbReference type="AlphaFoldDB" id="A0A2H0TIS5"/>
<dbReference type="GO" id="GO:0008170">
    <property type="term" value="F:N-methyltransferase activity"/>
    <property type="evidence" value="ECO:0007669"/>
    <property type="project" value="InterPro"/>
</dbReference>
<dbReference type="GO" id="GO:0032259">
    <property type="term" value="P:methylation"/>
    <property type="evidence" value="ECO:0007669"/>
    <property type="project" value="UniProtKB-KW"/>
</dbReference>
<keyword evidence="2" id="KW-0489">Methyltransferase</keyword>
<evidence type="ECO:0000259" key="9">
    <source>
        <dbReference type="Pfam" id="PF01555"/>
    </source>
</evidence>
<dbReference type="EC" id="2.1.1.-" evidence="8"/>
<dbReference type="InterPro" id="IPR002941">
    <property type="entry name" value="DNA_methylase_N4/N6"/>
</dbReference>
<comment type="catalytic activity">
    <reaction evidence="7">
        <text>a 2'-deoxycytidine in DNA + S-adenosyl-L-methionine = an N(4)-methyl-2'-deoxycytidine in DNA + S-adenosyl-L-homocysteine + H(+)</text>
        <dbReference type="Rhea" id="RHEA:16857"/>
        <dbReference type="Rhea" id="RHEA-COMP:11369"/>
        <dbReference type="Rhea" id="RHEA-COMP:13674"/>
        <dbReference type="ChEBI" id="CHEBI:15378"/>
        <dbReference type="ChEBI" id="CHEBI:57856"/>
        <dbReference type="ChEBI" id="CHEBI:59789"/>
        <dbReference type="ChEBI" id="CHEBI:85452"/>
        <dbReference type="ChEBI" id="CHEBI:137933"/>
        <dbReference type="EC" id="2.1.1.113"/>
    </reaction>
</comment>
<evidence type="ECO:0000256" key="7">
    <source>
        <dbReference type="ARBA" id="ARBA00049120"/>
    </source>
</evidence>
<dbReference type="SUPFAM" id="SSF53335">
    <property type="entry name" value="S-adenosyl-L-methionine-dependent methyltransferases"/>
    <property type="match status" value="1"/>
</dbReference>
<evidence type="ECO:0000313" key="10">
    <source>
        <dbReference type="EMBL" id="PIR71452.1"/>
    </source>
</evidence>
<dbReference type="GO" id="GO:0015667">
    <property type="term" value="F:site-specific DNA-methyltransferase (cytosine-N4-specific) activity"/>
    <property type="evidence" value="ECO:0007669"/>
    <property type="project" value="UniProtKB-EC"/>
</dbReference>
<keyword evidence="6" id="KW-0238">DNA-binding</keyword>
<evidence type="ECO:0000256" key="6">
    <source>
        <dbReference type="ARBA" id="ARBA00023125"/>
    </source>
</evidence>
<dbReference type="Pfam" id="PF01555">
    <property type="entry name" value="N6_N4_Mtase"/>
    <property type="match status" value="1"/>
</dbReference>
<proteinExistence type="inferred from homology"/>
<dbReference type="Gene3D" id="3.40.50.150">
    <property type="entry name" value="Vaccinia Virus protein VP39"/>
    <property type="match status" value="1"/>
</dbReference>
<dbReference type="PROSITE" id="PS00093">
    <property type="entry name" value="N4_MTASE"/>
    <property type="match status" value="1"/>
</dbReference>
<evidence type="ECO:0000256" key="2">
    <source>
        <dbReference type="ARBA" id="ARBA00022603"/>
    </source>
</evidence>
<evidence type="ECO:0000256" key="8">
    <source>
        <dbReference type="RuleBase" id="RU362026"/>
    </source>
</evidence>
<dbReference type="EMBL" id="PFCK01000073">
    <property type="protein sequence ID" value="PIR71452.1"/>
    <property type="molecule type" value="Genomic_DNA"/>
</dbReference>
<protein>
    <recommendedName>
        <fullName evidence="8">Methyltransferase</fullName>
        <ecNumber evidence="8">2.1.1.-</ecNumber>
    </recommendedName>
</protein>
<dbReference type="InterPro" id="IPR001091">
    <property type="entry name" value="RM_Methyltransferase"/>
</dbReference>
<dbReference type="GO" id="GO:0009307">
    <property type="term" value="P:DNA restriction-modification system"/>
    <property type="evidence" value="ECO:0007669"/>
    <property type="project" value="UniProtKB-KW"/>
</dbReference>
<dbReference type="Proteomes" id="UP000228909">
    <property type="component" value="Unassembled WGS sequence"/>
</dbReference>
<keyword evidence="5" id="KW-0680">Restriction system</keyword>
<dbReference type="GO" id="GO:0003677">
    <property type="term" value="F:DNA binding"/>
    <property type="evidence" value="ECO:0007669"/>
    <property type="project" value="UniProtKB-KW"/>
</dbReference>
<evidence type="ECO:0000256" key="5">
    <source>
        <dbReference type="ARBA" id="ARBA00022747"/>
    </source>
</evidence>
<evidence type="ECO:0000256" key="3">
    <source>
        <dbReference type="ARBA" id="ARBA00022679"/>
    </source>
</evidence>
<comment type="similarity">
    <text evidence="1">Belongs to the N(4)/N(6)-methyltransferase family. N(4) subfamily.</text>
</comment>
<keyword evidence="3" id="KW-0808">Transferase</keyword>
<reference evidence="11" key="1">
    <citation type="submission" date="2017-09" db="EMBL/GenBank/DDBJ databases">
        <title>Depth-based differentiation of microbial function through sediment-hosted aquifers and enrichment of novel symbionts in the deep terrestrial subsurface.</title>
        <authorList>
            <person name="Probst A.J."/>
            <person name="Ladd B."/>
            <person name="Jarett J.K."/>
            <person name="Geller-Mcgrath D.E."/>
            <person name="Sieber C.M.K."/>
            <person name="Emerson J.B."/>
            <person name="Anantharaman K."/>
            <person name="Thomas B.C."/>
            <person name="Malmstrom R."/>
            <person name="Stieglmeier M."/>
            <person name="Klingl A."/>
            <person name="Woyke T."/>
            <person name="Ryan C.M."/>
            <person name="Banfield J.F."/>
        </authorList>
    </citation>
    <scope>NUCLEOTIDE SEQUENCE [LARGE SCALE GENOMIC DNA]</scope>
</reference>
<evidence type="ECO:0000313" key="11">
    <source>
        <dbReference type="Proteomes" id="UP000228909"/>
    </source>
</evidence>
<organism evidence="10 11">
    <name type="scientific">Candidatus Nealsonbacteria bacterium CG10_big_fil_rev_8_21_14_0_10_37_25</name>
    <dbReference type="NCBI Taxonomy" id="1974711"/>
    <lineage>
        <taxon>Bacteria</taxon>
        <taxon>Candidatus Nealsoniibacteriota</taxon>
    </lineage>
</organism>
<accession>A0A2H0TIS5</accession>
<sequence length="272" mass="31645">MKSTTHKIYIGDAETILKKLPDNYFQLMITSPPYWNVRDYGHKGQIGLNDTLEQYLERLNRVWNGVVRTLLPDGKIALNIGNIYYSEPDEKRRTTANLSLLTWQQLNNFKELRFMGTIYWQKTTSRDGSVLFGSYPYPANFMISNAVEPIHIFRKVGKRNVSQEIKEKSKVSKEDFKKFRDAIWNDINGVEDEHCAAYPWELPARLIKMFSYVEDWILDPFLGSGTTMKAAKDLGRNSVGIELNPKYLKRIEEKVGIKQGNMFNNDKFEIIK</sequence>
<dbReference type="PRINTS" id="PR00508">
    <property type="entry name" value="S21N4MTFRASE"/>
</dbReference>